<comment type="cofactor">
    <cofactor evidence="1 5 6">
        <name>FAD</name>
        <dbReference type="ChEBI" id="CHEBI:57692"/>
    </cofactor>
</comment>
<evidence type="ECO:0000256" key="2">
    <source>
        <dbReference type="ARBA" id="ARBA00022630"/>
    </source>
</evidence>
<evidence type="ECO:0000256" key="5">
    <source>
        <dbReference type="HAMAP-Rule" id="MF_02092"/>
    </source>
</evidence>
<dbReference type="PANTHER" id="PTHR43716">
    <property type="entry name" value="D-2-HYDROXYGLUTARATE DEHYDROGENASE, MITOCHONDRIAL"/>
    <property type="match status" value="1"/>
</dbReference>
<dbReference type="InterPro" id="IPR051264">
    <property type="entry name" value="FAD-oxidored/transferase_4"/>
</dbReference>
<comment type="caution">
    <text evidence="8">The sequence shown here is derived from an EMBL/GenBank/DDBJ whole genome shotgun (WGS) entry which is preliminary data.</text>
</comment>
<dbReference type="SUPFAM" id="SSF56176">
    <property type="entry name" value="FAD-binding/transporter-associated domain-like"/>
    <property type="match status" value="1"/>
</dbReference>
<feature type="binding site" evidence="5">
    <location>
        <position position="161"/>
    </location>
    <ligand>
        <name>FAD</name>
        <dbReference type="ChEBI" id="CHEBI:57692"/>
    </ligand>
</feature>
<organism evidence="8 9">
    <name type="scientific">Asaia spathodeae</name>
    <dbReference type="NCBI Taxonomy" id="657016"/>
    <lineage>
        <taxon>Bacteria</taxon>
        <taxon>Pseudomonadati</taxon>
        <taxon>Pseudomonadota</taxon>
        <taxon>Alphaproteobacteria</taxon>
        <taxon>Acetobacterales</taxon>
        <taxon>Acetobacteraceae</taxon>
        <taxon>Asaia</taxon>
    </lineage>
</organism>
<dbReference type="InterPro" id="IPR016164">
    <property type="entry name" value="FAD-linked_Oxase-like_C"/>
</dbReference>
<dbReference type="InterPro" id="IPR016173">
    <property type="entry name" value="D-lactate_DH_C-sub2"/>
</dbReference>
<dbReference type="SUPFAM" id="SSF55103">
    <property type="entry name" value="FAD-linked oxidases, C-terminal domain"/>
    <property type="match status" value="1"/>
</dbReference>
<dbReference type="HAMAP" id="MF_02092">
    <property type="entry name" value="DLDH_Dld"/>
    <property type="match status" value="1"/>
</dbReference>
<evidence type="ECO:0000256" key="6">
    <source>
        <dbReference type="PIRNR" id="PIRNR000101"/>
    </source>
</evidence>
<keyword evidence="2 5" id="KW-0285">Flavoprotein</keyword>
<dbReference type="Gene3D" id="3.30.1370.20">
    <property type="entry name" value="D-lactate dehydrogenase, cap domain, subdomain 2"/>
    <property type="match status" value="1"/>
</dbReference>
<accession>A0ABX2P515</accession>
<dbReference type="InterPro" id="IPR016167">
    <property type="entry name" value="FAD-bd_PCMH_sub1"/>
</dbReference>
<dbReference type="Gene3D" id="3.30.465.10">
    <property type="match status" value="1"/>
</dbReference>
<dbReference type="InterPro" id="IPR012256">
    <property type="entry name" value="D_lactate_DH"/>
</dbReference>
<evidence type="ECO:0000256" key="1">
    <source>
        <dbReference type="ARBA" id="ARBA00001974"/>
    </source>
</evidence>
<feature type="binding site" evidence="5">
    <location>
        <position position="263"/>
    </location>
    <ligand>
        <name>FAD</name>
        <dbReference type="ChEBI" id="CHEBI:57692"/>
    </ligand>
</feature>
<dbReference type="Proteomes" id="UP001516351">
    <property type="component" value="Unassembled WGS sequence"/>
</dbReference>
<dbReference type="GO" id="GO:0008720">
    <property type="term" value="F:D-lactate dehydrogenase (NAD+) activity"/>
    <property type="evidence" value="ECO:0007669"/>
    <property type="project" value="UniProtKB-EC"/>
</dbReference>
<dbReference type="InterPro" id="IPR006094">
    <property type="entry name" value="Oxid_FAD_bind_N"/>
</dbReference>
<dbReference type="Pfam" id="PF01565">
    <property type="entry name" value="FAD_binding_4"/>
    <property type="match status" value="1"/>
</dbReference>
<gene>
    <name evidence="5 8" type="primary">dld</name>
    <name evidence="8" type="ORF">HW542_07455</name>
</gene>
<dbReference type="EC" id="1.1.5.12" evidence="5"/>
<comment type="function">
    <text evidence="5 6">Catalyzes the oxidation of D-lactate to pyruvate.</text>
</comment>
<name>A0ABX2P515_9PROT</name>
<dbReference type="Pfam" id="PF09330">
    <property type="entry name" value="Lact-deh-memb"/>
    <property type="match status" value="1"/>
</dbReference>
<keyword evidence="5" id="KW-0472">Membrane</keyword>
<comment type="catalytic activity">
    <reaction evidence="5 6">
        <text>(R)-lactate + a quinone = a quinol + pyruvate</text>
        <dbReference type="Rhea" id="RHEA:51468"/>
        <dbReference type="ChEBI" id="CHEBI:15361"/>
        <dbReference type="ChEBI" id="CHEBI:16004"/>
        <dbReference type="ChEBI" id="CHEBI:24646"/>
        <dbReference type="ChEBI" id="CHEBI:132124"/>
        <dbReference type="EC" id="1.1.5.12"/>
    </reaction>
</comment>
<feature type="binding site" evidence="5">
    <location>
        <begin position="85"/>
        <end position="86"/>
    </location>
    <ligand>
        <name>FAD</name>
        <dbReference type="ChEBI" id="CHEBI:57692"/>
    </ligand>
</feature>
<evidence type="ECO:0000313" key="9">
    <source>
        <dbReference type="Proteomes" id="UP001516351"/>
    </source>
</evidence>
<dbReference type="InterPro" id="IPR016172">
    <property type="entry name" value="D-lactate_DH_C-sub1"/>
</dbReference>
<feature type="binding site" evidence="5">
    <location>
        <position position="144"/>
    </location>
    <ligand>
        <name>FAD</name>
        <dbReference type="ChEBI" id="CHEBI:57692"/>
    </ligand>
</feature>
<keyword evidence="3 5" id="KW-0274">FAD</keyword>
<keyword evidence="4 5" id="KW-0560">Oxidoreductase</keyword>
<keyword evidence="5" id="KW-0997">Cell inner membrane</keyword>
<dbReference type="PANTHER" id="PTHR43716:SF1">
    <property type="entry name" value="D-2-HYDROXYGLUTARATE DEHYDROGENASE, MITOCHONDRIAL"/>
    <property type="match status" value="1"/>
</dbReference>
<evidence type="ECO:0000256" key="4">
    <source>
        <dbReference type="ARBA" id="ARBA00023002"/>
    </source>
</evidence>
<feature type="binding site" evidence="5">
    <location>
        <position position="151"/>
    </location>
    <ligand>
        <name>FAD</name>
        <dbReference type="ChEBI" id="CHEBI:57692"/>
    </ligand>
</feature>
<dbReference type="PIRSF" id="PIRSF000101">
    <property type="entry name" value="D-lactate_dh"/>
    <property type="match status" value="1"/>
</dbReference>
<feature type="binding site" evidence="5">
    <location>
        <begin position="77"/>
        <end position="81"/>
    </location>
    <ligand>
        <name>FAD</name>
        <dbReference type="ChEBI" id="CHEBI:57692"/>
    </ligand>
</feature>
<keyword evidence="5" id="KW-1003">Cell membrane</keyword>
<reference evidence="8 9" key="1">
    <citation type="submission" date="2020-06" db="EMBL/GenBank/DDBJ databases">
        <title>Synonyms of Asaia species.</title>
        <authorList>
            <person name="Sombolestani A."/>
        </authorList>
    </citation>
    <scope>NUCLEOTIDE SEQUENCE [LARGE SCALE GENOMIC DNA]</scope>
    <source>
        <strain evidence="8 9">LMG 27047</strain>
    </source>
</reference>
<dbReference type="EMBL" id="JABXXV010000003">
    <property type="protein sequence ID" value="NVN46647.1"/>
    <property type="molecule type" value="Genomic_DNA"/>
</dbReference>
<feature type="domain" description="FAD-binding PCMH-type" evidence="7">
    <location>
        <begin position="42"/>
        <end position="273"/>
    </location>
</feature>
<proteinExistence type="inferred from homology"/>
<keyword evidence="9" id="KW-1185">Reference proteome</keyword>
<dbReference type="InterPro" id="IPR016166">
    <property type="entry name" value="FAD-bd_PCMH"/>
</dbReference>
<dbReference type="NCBIfam" id="NF008387">
    <property type="entry name" value="PRK11183.1"/>
    <property type="match status" value="1"/>
</dbReference>
<comment type="similarity">
    <text evidence="5">Belongs to the quinone-dependent D-lactate dehydrogenase family.</text>
</comment>
<sequence>MRLTEPTLHADRLLVLLRQVVGTPHVLVAPHATAPYTKGYRFGSGKVRAVIRPRTLVEFWRVAELCVAADQIMIVQAANTGLTGGSTPDGENYDRPVILINTRRLRGMHLLGGGRQVICLPGTTLHKLETVLARHGREPHSVIGSSCIGASVLGGISNNSGGALVQRGPAYTEMALFGRVTADGRLELVNRLGIRLDADPVKALARLESGALSREEIEWTDARGHDDGYVTHVRDVEADTPARYNQDSARWFDASGCAGKLIVFAVRVDTFPAEKNSQVFYIGTNSTNALESLRCHLLTAYDELPIAGEYMHRDAFRIAEIYGRDTVALIRYAGTRSIPRLFAAKAWLDDLFSGSRFLPPHLTDRVMQKLGRLLPDQIPAKMHAFEKRFEHHLMLRVSRSLAEKLQAYFATLSAGQVGDKDAFDWFACTDDEGKRAFLHRFAAAGAALRCRNVLGKEAGEIVALDIALRRNDEAWFETLPDAIEQRIEHKLYYGHFLCHVMHQDYVLKPGESAEDVEHEMLKLLDARGARYPAEHNLGHLYEAGAEILSHYRDLDPCNCLNPGIGKSTRKRNWKAEEV</sequence>
<dbReference type="Gene3D" id="3.30.70.610">
    <property type="entry name" value="D-lactate dehydrogenase, cap domain, subdomain 1"/>
    <property type="match status" value="2"/>
</dbReference>
<dbReference type="InterPro" id="IPR036318">
    <property type="entry name" value="FAD-bd_PCMH-like_sf"/>
</dbReference>
<dbReference type="InterPro" id="IPR016169">
    <property type="entry name" value="FAD-bd_PCMH_sub2"/>
</dbReference>
<evidence type="ECO:0000256" key="3">
    <source>
        <dbReference type="ARBA" id="ARBA00022827"/>
    </source>
</evidence>
<keyword evidence="5 6" id="KW-0874">Quinone</keyword>
<comment type="subcellular location">
    <subcellularLocation>
        <location evidence="5">Cell inner membrane</location>
        <topology evidence="5">Peripheral membrane protein</topology>
        <orientation evidence="5">Cytoplasmic side</orientation>
    </subcellularLocation>
</comment>
<protein>
    <recommendedName>
        <fullName evidence="5">Quinone-dependent D-lactate dehydrogenase</fullName>
        <ecNumber evidence="5">1.1.5.12</ecNumber>
    </recommendedName>
    <alternativeName>
        <fullName evidence="5">D-lactate dehydrogenase</fullName>
        <shortName evidence="5">D-LDH</shortName>
    </alternativeName>
</protein>
<dbReference type="RefSeq" id="WP_267312520.1">
    <property type="nucleotide sequence ID" value="NZ_JABXXV010000003.1"/>
</dbReference>
<dbReference type="Gene3D" id="3.30.43.10">
    <property type="entry name" value="Uridine Diphospho-n-acetylenolpyruvylglucosamine Reductase, domain 2"/>
    <property type="match status" value="1"/>
</dbReference>
<dbReference type="PROSITE" id="PS51387">
    <property type="entry name" value="FAD_PCMH"/>
    <property type="match status" value="1"/>
</dbReference>
<dbReference type="InterPro" id="IPR015409">
    <property type="entry name" value="Lactate_DH_C"/>
</dbReference>
<evidence type="ECO:0000313" key="8">
    <source>
        <dbReference type="EMBL" id="NVN46647.1"/>
    </source>
</evidence>
<evidence type="ECO:0000259" key="7">
    <source>
        <dbReference type="PROSITE" id="PS51387"/>
    </source>
</evidence>